<keyword evidence="2" id="KW-0413">Isomerase</keyword>
<protein>
    <submittedName>
        <fullName evidence="2">Xylose isomerase-like TIM barrel</fullName>
    </submittedName>
</protein>
<reference evidence="2 3" key="1">
    <citation type="submission" date="2019-02" db="EMBL/GenBank/DDBJ databases">
        <title>Deep-cultivation of Planctomycetes and their phenomic and genomic characterization uncovers novel biology.</title>
        <authorList>
            <person name="Wiegand S."/>
            <person name="Jogler M."/>
            <person name="Boedeker C."/>
            <person name="Pinto D."/>
            <person name="Vollmers J."/>
            <person name="Rivas-Marin E."/>
            <person name="Kohn T."/>
            <person name="Peeters S.H."/>
            <person name="Heuer A."/>
            <person name="Rast P."/>
            <person name="Oberbeckmann S."/>
            <person name="Bunk B."/>
            <person name="Jeske O."/>
            <person name="Meyerdierks A."/>
            <person name="Storesund J.E."/>
            <person name="Kallscheuer N."/>
            <person name="Luecker S."/>
            <person name="Lage O.M."/>
            <person name="Pohl T."/>
            <person name="Merkel B.J."/>
            <person name="Hornburger P."/>
            <person name="Mueller R.-W."/>
            <person name="Bruemmer F."/>
            <person name="Labrenz M."/>
            <person name="Spormann A.M."/>
            <person name="Op den Camp H."/>
            <person name="Overmann J."/>
            <person name="Amann R."/>
            <person name="Jetten M.S.M."/>
            <person name="Mascher T."/>
            <person name="Medema M.H."/>
            <person name="Devos D.P."/>
            <person name="Kaster A.-K."/>
            <person name="Ovreas L."/>
            <person name="Rohde M."/>
            <person name="Galperin M.Y."/>
            <person name="Jogler C."/>
        </authorList>
    </citation>
    <scope>NUCLEOTIDE SEQUENCE [LARGE SCALE GENOMIC DNA]</scope>
    <source>
        <strain evidence="2 3">Mal48</strain>
    </source>
</reference>
<dbReference type="RefSeq" id="WP_145203083.1">
    <property type="nucleotide sequence ID" value="NZ_CP036267.1"/>
</dbReference>
<proteinExistence type="predicted"/>
<keyword evidence="3" id="KW-1185">Reference proteome</keyword>
<sequence>MPLQRRDFIKAAAASVLIPSVGLASERRRNRRNSRRGQATGNVSFVTNQPAANKLKLGLVTYNWGKDWDVPTVIKNCSETGFAGVELRSTHKHGVEITLDKKRREEVKKQFADSDVTLVGLGSACEYHAADPAVVKKNIEETKAFVRLCQDVGGSGVKVRPNGFPKDVPVEKTLEQIGKSLNEVGKFAGEHNVQIRVEVHGRGTSEIPHMKSIMDIADNPNVAVCWNCNPTDLVGEGLEHNYNLLKDRMGTIHIHDLTNEKYPWKELFPLLKETNAPSFTGWALLEDGVVPKDIVAAMHENRNAWNELVK</sequence>
<gene>
    <name evidence="2" type="ORF">Mal48_39830</name>
</gene>
<dbReference type="Gene3D" id="3.20.20.150">
    <property type="entry name" value="Divalent-metal-dependent TIM barrel enzymes"/>
    <property type="match status" value="1"/>
</dbReference>
<evidence type="ECO:0000313" key="3">
    <source>
        <dbReference type="Proteomes" id="UP000315724"/>
    </source>
</evidence>
<accession>A0A517QSW5</accession>
<dbReference type="AlphaFoldDB" id="A0A517QSW5"/>
<feature type="domain" description="Xylose isomerase-like TIM barrel" evidence="1">
    <location>
        <begin position="75"/>
        <end position="286"/>
    </location>
</feature>
<organism evidence="2 3">
    <name type="scientific">Thalassoglobus polymorphus</name>
    <dbReference type="NCBI Taxonomy" id="2527994"/>
    <lineage>
        <taxon>Bacteria</taxon>
        <taxon>Pseudomonadati</taxon>
        <taxon>Planctomycetota</taxon>
        <taxon>Planctomycetia</taxon>
        <taxon>Planctomycetales</taxon>
        <taxon>Planctomycetaceae</taxon>
        <taxon>Thalassoglobus</taxon>
    </lineage>
</organism>
<dbReference type="InterPro" id="IPR036237">
    <property type="entry name" value="Xyl_isomerase-like_sf"/>
</dbReference>
<dbReference type="EMBL" id="CP036267">
    <property type="protein sequence ID" value="QDT34711.1"/>
    <property type="molecule type" value="Genomic_DNA"/>
</dbReference>
<dbReference type="SUPFAM" id="SSF51658">
    <property type="entry name" value="Xylose isomerase-like"/>
    <property type="match status" value="1"/>
</dbReference>
<dbReference type="OrthoDB" id="245429at2"/>
<dbReference type="PANTHER" id="PTHR12110">
    <property type="entry name" value="HYDROXYPYRUVATE ISOMERASE"/>
    <property type="match status" value="1"/>
</dbReference>
<evidence type="ECO:0000313" key="2">
    <source>
        <dbReference type="EMBL" id="QDT34711.1"/>
    </source>
</evidence>
<evidence type="ECO:0000259" key="1">
    <source>
        <dbReference type="Pfam" id="PF01261"/>
    </source>
</evidence>
<dbReference type="Pfam" id="PF01261">
    <property type="entry name" value="AP_endonuc_2"/>
    <property type="match status" value="1"/>
</dbReference>
<name>A0A517QSW5_9PLAN</name>
<dbReference type="InterPro" id="IPR013022">
    <property type="entry name" value="Xyl_isomerase-like_TIM-brl"/>
</dbReference>
<dbReference type="Proteomes" id="UP000315724">
    <property type="component" value="Chromosome"/>
</dbReference>
<dbReference type="InterPro" id="IPR050312">
    <property type="entry name" value="IolE/XylAMocC-like"/>
</dbReference>
<dbReference type="KEGG" id="tpol:Mal48_39830"/>
<dbReference type="GO" id="GO:0016853">
    <property type="term" value="F:isomerase activity"/>
    <property type="evidence" value="ECO:0007669"/>
    <property type="project" value="UniProtKB-KW"/>
</dbReference>